<evidence type="ECO:0000256" key="1">
    <source>
        <dbReference type="ARBA" id="ARBA00004651"/>
    </source>
</evidence>
<evidence type="ECO:0000256" key="6">
    <source>
        <dbReference type="ARBA" id="ARBA00023136"/>
    </source>
</evidence>
<keyword evidence="6 7" id="KW-0472">Membrane</keyword>
<dbReference type="PROSITE" id="PS50928">
    <property type="entry name" value="ABC_TM1"/>
    <property type="match status" value="1"/>
</dbReference>
<dbReference type="InterPro" id="IPR035906">
    <property type="entry name" value="MetI-like_sf"/>
</dbReference>
<comment type="caution">
    <text evidence="9">The sequence shown here is derived from an EMBL/GenBank/DDBJ whole genome shotgun (WGS) entry which is preliminary data.</text>
</comment>
<evidence type="ECO:0000256" key="5">
    <source>
        <dbReference type="ARBA" id="ARBA00022989"/>
    </source>
</evidence>
<protein>
    <submittedName>
        <fullName evidence="9">Carbohydrate ABC transporter permease</fullName>
    </submittedName>
</protein>
<keyword evidence="5 7" id="KW-1133">Transmembrane helix</keyword>
<dbReference type="Proteomes" id="UP001589691">
    <property type="component" value="Unassembled WGS sequence"/>
</dbReference>
<reference evidence="9 10" key="1">
    <citation type="submission" date="2024-09" db="EMBL/GenBank/DDBJ databases">
        <authorList>
            <person name="Sun Q."/>
            <person name="Mori K."/>
        </authorList>
    </citation>
    <scope>NUCLEOTIDE SEQUENCE [LARGE SCALE GENOMIC DNA]</scope>
    <source>
        <strain evidence="9 10">TBRC 4576</strain>
    </source>
</reference>
<dbReference type="RefSeq" id="WP_137642437.1">
    <property type="nucleotide sequence ID" value="NZ_BJEA01000008.1"/>
</dbReference>
<dbReference type="EMBL" id="JBHLZY010000009">
    <property type="protein sequence ID" value="MFB9769076.1"/>
    <property type="molecule type" value="Genomic_DNA"/>
</dbReference>
<evidence type="ECO:0000259" key="8">
    <source>
        <dbReference type="PROSITE" id="PS50928"/>
    </source>
</evidence>
<evidence type="ECO:0000256" key="4">
    <source>
        <dbReference type="ARBA" id="ARBA00022692"/>
    </source>
</evidence>
<name>A0ABV5WU44_9LACO</name>
<feature type="transmembrane region" description="Helical" evidence="7">
    <location>
        <begin position="115"/>
        <end position="132"/>
    </location>
</feature>
<feature type="transmembrane region" description="Helical" evidence="7">
    <location>
        <begin position="45"/>
        <end position="70"/>
    </location>
</feature>
<evidence type="ECO:0000256" key="2">
    <source>
        <dbReference type="ARBA" id="ARBA00022448"/>
    </source>
</evidence>
<keyword evidence="10" id="KW-1185">Reference proteome</keyword>
<dbReference type="SUPFAM" id="SSF161098">
    <property type="entry name" value="MetI-like"/>
    <property type="match status" value="1"/>
</dbReference>
<keyword evidence="3" id="KW-1003">Cell membrane</keyword>
<dbReference type="Pfam" id="PF00528">
    <property type="entry name" value="BPD_transp_1"/>
    <property type="match status" value="1"/>
</dbReference>
<dbReference type="PANTHER" id="PTHR43744:SF12">
    <property type="entry name" value="ABC TRANSPORTER PERMEASE PROTEIN MG189-RELATED"/>
    <property type="match status" value="1"/>
</dbReference>
<sequence length="254" mass="29063">MLLPFIWMVWASVQTPTYTATLTTPFSDWHWQNYLTAWQAAPFGRYYLNSIIVALATTTGQLVTSILAAFAFTHLRFYGRRILFNALLVTMMVPGELLLIPNFKTLSALHWVDHYAALIIPWTASVFMMFTLHQAFAAQPRTTYYAARLDGASDWQYLWRLLVPMNRTVITAVGILQLISTWNAFMWPLIMTNTDRLRTLPLGLLTFSSDIGTNYPLLMASTVLVIAPLIIIYLFVQKNLILGISQVKWHEKSH</sequence>
<dbReference type="CDD" id="cd06261">
    <property type="entry name" value="TM_PBP2"/>
    <property type="match status" value="1"/>
</dbReference>
<proteinExistence type="inferred from homology"/>
<feature type="transmembrane region" description="Helical" evidence="7">
    <location>
        <begin position="169"/>
        <end position="190"/>
    </location>
</feature>
<dbReference type="PANTHER" id="PTHR43744">
    <property type="entry name" value="ABC TRANSPORTER PERMEASE PROTEIN MG189-RELATED-RELATED"/>
    <property type="match status" value="1"/>
</dbReference>
<evidence type="ECO:0000256" key="3">
    <source>
        <dbReference type="ARBA" id="ARBA00022475"/>
    </source>
</evidence>
<feature type="domain" description="ABC transmembrane type-1" evidence="8">
    <location>
        <begin position="47"/>
        <end position="236"/>
    </location>
</feature>
<dbReference type="InterPro" id="IPR000515">
    <property type="entry name" value="MetI-like"/>
</dbReference>
<dbReference type="Gene3D" id="1.10.3720.10">
    <property type="entry name" value="MetI-like"/>
    <property type="match status" value="1"/>
</dbReference>
<feature type="transmembrane region" description="Helical" evidence="7">
    <location>
        <begin position="215"/>
        <end position="236"/>
    </location>
</feature>
<evidence type="ECO:0000256" key="7">
    <source>
        <dbReference type="RuleBase" id="RU363032"/>
    </source>
</evidence>
<feature type="transmembrane region" description="Helical" evidence="7">
    <location>
        <begin position="82"/>
        <end position="103"/>
    </location>
</feature>
<comment type="similarity">
    <text evidence="7">Belongs to the binding-protein-dependent transport system permease family.</text>
</comment>
<keyword evidence="2 7" id="KW-0813">Transport</keyword>
<evidence type="ECO:0000313" key="9">
    <source>
        <dbReference type="EMBL" id="MFB9769076.1"/>
    </source>
</evidence>
<gene>
    <name evidence="9" type="ORF">ACFFLI_04195</name>
</gene>
<organism evidence="9 10">
    <name type="scientific">Lactiplantibacillus modestisalitolerans</name>
    <dbReference type="NCBI Taxonomy" id="1457219"/>
    <lineage>
        <taxon>Bacteria</taxon>
        <taxon>Bacillati</taxon>
        <taxon>Bacillota</taxon>
        <taxon>Bacilli</taxon>
        <taxon>Lactobacillales</taxon>
        <taxon>Lactobacillaceae</taxon>
        <taxon>Lactiplantibacillus</taxon>
    </lineage>
</organism>
<comment type="subcellular location">
    <subcellularLocation>
        <location evidence="1 7">Cell membrane</location>
        <topology evidence="1 7">Multi-pass membrane protein</topology>
    </subcellularLocation>
</comment>
<evidence type="ECO:0000313" key="10">
    <source>
        <dbReference type="Proteomes" id="UP001589691"/>
    </source>
</evidence>
<keyword evidence="4 7" id="KW-0812">Transmembrane</keyword>
<accession>A0ABV5WU44</accession>